<sequence length="133" mass="14778">MAKVTGIGGVFLRCRGDRDALAAWYQKHLGIPLEPWGAVLRWEDDARPDGGMTVWSLTAADSTWFAPSDSAFMINYRVDDLDALLAQLAAEGIATLKGPESHENGRFAWIMDPDGNKVELWQPMAWDEKNKEG</sequence>
<reference evidence="2 3" key="1">
    <citation type="submission" date="2013-09" db="EMBL/GenBank/DDBJ databases">
        <title>Genome sequencing of Arenimonas composti.</title>
        <authorList>
            <person name="Chen F."/>
            <person name="Wang G."/>
        </authorList>
    </citation>
    <scope>NUCLEOTIDE SEQUENCE [LARGE SCALE GENOMIC DNA]</scope>
    <source>
        <strain evidence="2 3">TR7-09</strain>
    </source>
</reference>
<name>A0A091BAU0_9GAMM</name>
<protein>
    <recommendedName>
        <fullName evidence="1">VOC domain-containing protein</fullName>
    </recommendedName>
</protein>
<evidence type="ECO:0000259" key="1">
    <source>
        <dbReference type="PROSITE" id="PS51819"/>
    </source>
</evidence>
<dbReference type="SUPFAM" id="SSF54593">
    <property type="entry name" value="Glyoxalase/Bleomycin resistance protein/Dihydroxybiphenyl dioxygenase"/>
    <property type="match status" value="1"/>
</dbReference>
<dbReference type="Pfam" id="PF00903">
    <property type="entry name" value="Glyoxalase"/>
    <property type="match status" value="1"/>
</dbReference>
<dbReference type="PROSITE" id="PS51819">
    <property type="entry name" value="VOC"/>
    <property type="match status" value="1"/>
</dbReference>
<evidence type="ECO:0000313" key="2">
    <source>
        <dbReference type="EMBL" id="KFN49788.1"/>
    </source>
</evidence>
<dbReference type="STRING" id="1121013.GCA_000426365_00194"/>
<dbReference type="CDD" id="cd06587">
    <property type="entry name" value="VOC"/>
    <property type="match status" value="1"/>
</dbReference>
<feature type="domain" description="VOC" evidence="1">
    <location>
        <begin position="6"/>
        <end position="123"/>
    </location>
</feature>
<dbReference type="InterPro" id="IPR037523">
    <property type="entry name" value="VOC_core"/>
</dbReference>
<dbReference type="EMBL" id="AWXU01000030">
    <property type="protein sequence ID" value="KFN49788.1"/>
    <property type="molecule type" value="Genomic_DNA"/>
</dbReference>
<comment type="caution">
    <text evidence="2">The sequence shown here is derived from an EMBL/GenBank/DDBJ whole genome shotgun (WGS) entry which is preliminary data.</text>
</comment>
<dbReference type="PANTHER" id="PTHR33993:SF5">
    <property type="entry name" value="GLYOXALASE"/>
    <property type="match status" value="1"/>
</dbReference>
<proteinExistence type="predicted"/>
<dbReference type="OrthoDB" id="9799428at2"/>
<gene>
    <name evidence="2" type="ORF">P873_09540</name>
</gene>
<dbReference type="AlphaFoldDB" id="A0A091BAU0"/>
<dbReference type="Gene3D" id="3.10.180.10">
    <property type="entry name" value="2,3-Dihydroxybiphenyl 1,2-Dioxygenase, domain 1"/>
    <property type="match status" value="1"/>
</dbReference>
<dbReference type="PANTHER" id="PTHR33993">
    <property type="entry name" value="GLYOXALASE-RELATED"/>
    <property type="match status" value="1"/>
</dbReference>
<evidence type="ECO:0000313" key="3">
    <source>
        <dbReference type="Proteomes" id="UP000029391"/>
    </source>
</evidence>
<dbReference type="RefSeq" id="WP_026815761.1">
    <property type="nucleotide sequence ID" value="NZ_AUFF01000001.1"/>
</dbReference>
<organism evidence="2 3">
    <name type="scientific">Arenimonas composti TR7-09 = DSM 18010</name>
    <dbReference type="NCBI Taxonomy" id="1121013"/>
    <lineage>
        <taxon>Bacteria</taxon>
        <taxon>Pseudomonadati</taxon>
        <taxon>Pseudomonadota</taxon>
        <taxon>Gammaproteobacteria</taxon>
        <taxon>Lysobacterales</taxon>
        <taxon>Lysobacteraceae</taxon>
        <taxon>Arenimonas</taxon>
    </lineage>
</organism>
<keyword evidence="3" id="KW-1185">Reference proteome</keyword>
<dbReference type="InterPro" id="IPR052164">
    <property type="entry name" value="Anthracycline_SecMetBiosynth"/>
</dbReference>
<dbReference type="InterPro" id="IPR029068">
    <property type="entry name" value="Glyas_Bleomycin-R_OHBP_Dase"/>
</dbReference>
<dbReference type="InterPro" id="IPR004360">
    <property type="entry name" value="Glyas_Fos-R_dOase_dom"/>
</dbReference>
<accession>A0A091BAU0</accession>
<dbReference type="eggNOG" id="COG0346">
    <property type="taxonomic scope" value="Bacteria"/>
</dbReference>
<dbReference type="Proteomes" id="UP000029391">
    <property type="component" value="Unassembled WGS sequence"/>
</dbReference>